<dbReference type="Pfam" id="PF13420">
    <property type="entry name" value="Acetyltransf_4"/>
    <property type="match status" value="1"/>
</dbReference>
<dbReference type="EMBL" id="PJAI02000002">
    <property type="protein sequence ID" value="TYK66889.1"/>
    <property type="molecule type" value="Genomic_DNA"/>
</dbReference>
<keyword evidence="5" id="KW-1185">Reference proteome</keyword>
<evidence type="ECO:0000259" key="3">
    <source>
        <dbReference type="PROSITE" id="PS51186"/>
    </source>
</evidence>
<gene>
    <name evidence="4" type="ORF">CWS31_003655</name>
</gene>
<evidence type="ECO:0000256" key="1">
    <source>
        <dbReference type="ARBA" id="ARBA00022679"/>
    </source>
</evidence>
<reference evidence="4 5" key="1">
    <citation type="submission" date="2019-08" db="EMBL/GenBank/DDBJ databases">
        <title>Microbe sample from Colwellia echini.</title>
        <authorList>
            <person name="Christiansen L."/>
            <person name="Pathiraja D."/>
            <person name="Schultz-Johansen M."/>
            <person name="Choi I.-G."/>
            <person name="Stougaard P."/>
        </authorList>
    </citation>
    <scope>NUCLEOTIDE SEQUENCE [LARGE SCALE GENOMIC DNA]</scope>
    <source>
        <strain evidence="4 5">A3</strain>
    </source>
</reference>
<evidence type="ECO:0000313" key="4">
    <source>
        <dbReference type="EMBL" id="TYK66889.1"/>
    </source>
</evidence>
<keyword evidence="2" id="KW-0012">Acyltransferase</keyword>
<keyword evidence="1" id="KW-0808">Transferase</keyword>
<evidence type="ECO:0000313" key="5">
    <source>
        <dbReference type="Proteomes" id="UP000815846"/>
    </source>
</evidence>
<organism evidence="4 5">
    <name type="scientific">Colwellia echini</name>
    <dbReference type="NCBI Taxonomy" id="1982103"/>
    <lineage>
        <taxon>Bacteria</taxon>
        <taxon>Pseudomonadati</taxon>
        <taxon>Pseudomonadota</taxon>
        <taxon>Gammaproteobacteria</taxon>
        <taxon>Alteromonadales</taxon>
        <taxon>Colwelliaceae</taxon>
        <taxon>Colwellia</taxon>
    </lineage>
</organism>
<dbReference type="SUPFAM" id="SSF55729">
    <property type="entry name" value="Acyl-CoA N-acyltransferases (Nat)"/>
    <property type="match status" value="1"/>
</dbReference>
<dbReference type="PANTHER" id="PTHR43072:SF23">
    <property type="entry name" value="UPF0039 PROTEIN C11D3.02C"/>
    <property type="match status" value="1"/>
</dbReference>
<dbReference type="Gene3D" id="3.40.630.30">
    <property type="match status" value="1"/>
</dbReference>
<dbReference type="InterPro" id="IPR000182">
    <property type="entry name" value="GNAT_dom"/>
</dbReference>
<comment type="caution">
    <text evidence="4">The sequence shown here is derived from an EMBL/GenBank/DDBJ whole genome shotgun (WGS) entry which is preliminary data.</text>
</comment>
<dbReference type="RefSeq" id="WP_101344452.1">
    <property type="nucleotide sequence ID" value="NZ_PJAI02000002.1"/>
</dbReference>
<sequence length="163" mass="18739">MYIRAVKKEDVDAICTIYNNYIANTVVTFEEQQITSAEMLKRIEKITADQLPWLIAEDDSGQLIGYAYASKWHDRYSYRFAVEVTIYLSSTATGKGVGTKLYQKLFNELKLKNIHTIIGCITLPNAASVNLHEKLGMVKVAHFKEVGWKFEHWLDVGYWQVIL</sequence>
<protein>
    <submittedName>
        <fullName evidence="4">N-acetyltransferase</fullName>
    </submittedName>
</protein>
<dbReference type="CDD" id="cd04301">
    <property type="entry name" value="NAT_SF"/>
    <property type="match status" value="1"/>
</dbReference>
<name>A0ABY3N086_9GAMM</name>
<accession>A0ABY3N086</accession>
<dbReference type="InterPro" id="IPR016181">
    <property type="entry name" value="Acyl_CoA_acyltransferase"/>
</dbReference>
<evidence type="ECO:0000256" key="2">
    <source>
        <dbReference type="ARBA" id="ARBA00023315"/>
    </source>
</evidence>
<dbReference type="PANTHER" id="PTHR43072">
    <property type="entry name" value="N-ACETYLTRANSFERASE"/>
    <property type="match status" value="1"/>
</dbReference>
<proteinExistence type="predicted"/>
<dbReference type="Proteomes" id="UP000815846">
    <property type="component" value="Unassembled WGS sequence"/>
</dbReference>
<feature type="domain" description="N-acetyltransferase" evidence="3">
    <location>
        <begin position="1"/>
        <end position="157"/>
    </location>
</feature>
<dbReference type="PROSITE" id="PS51186">
    <property type="entry name" value="GNAT"/>
    <property type="match status" value="1"/>
</dbReference>